<protein>
    <submittedName>
        <fullName evidence="2">Uncharacterized protein</fullName>
    </submittedName>
</protein>
<feature type="region of interest" description="Disordered" evidence="1">
    <location>
        <begin position="84"/>
        <end position="116"/>
    </location>
</feature>
<accession>A0AAN9EB55</accession>
<comment type="caution">
    <text evidence="2">The sequence shown here is derived from an EMBL/GenBank/DDBJ whole genome shotgun (WGS) entry which is preliminary data.</text>
</comment>
<dbReference type="EMBL" id="JAYWIO010000007">
    <property type="protein sequence ID" value="KAK7251054.1"/>
    <property type="molecule type" value="Genomic_DNA"/>
</dbReference>
<gene>
    <name evidence="2" type="ORF">RIF29_33927</name>
</gene>
<organism evidence="2 3">
    <name type="scientific">Crotalaria pallida</name>
    <name type="common">Smooth rattlebox</name>
    <name type="synonym">Crotalaria striata</name>
    <dbReference type="NCBI Taxonomy" id="3830"/>
    <lineage>
        <taxon>Eukaryota</taxon>
        <taxon>Viridiplantae</taxon>
        <taxon>Streptophyta</taxon>
        <taxon>Embryophyta</taxon>
        <taxon>Tracheophyta</taxon>
        <taxon>Spermatophyta</taxon>
        <taxon>Magnoliopsida</taxon>
        <taxon>eudicotyledons</taxon>
        <taxon>Gunneridae</taxon>
        <taxon>Pentapetalae</taxon>
        <taxon>rosids</taxon>
        <taxon>fabids</taxon>
        <taxon>Fabales</taxon>
        <taxon>Fabaceae</taxon>
        <taxon>Papilionoideae</taxon>
        <taxon>50 kb inversion clade</taxon>
        <taxon>genistoids sensu lato</taxon>
        <taxon>core genistoids</taxon>
        <taxon>Crotalarieae</taxon>
        <taxon>Crotalaria</taxon>
    </lineage>
</organism>
<feature type="region of interest" description="Disordered" evidence="1">
    <location>
        <begin position="265"/>
        <end position="319"/>
    </location>
</feature>
<keyword evidence="3" id="KW-1185">Reference proteome</keyword>
<dbReference type="Proteomes" id="UP001372338">
    <property type="component" value="Unassembled WGS sequence"/>
</dbReference>
<name>A0AAN9EB55_CROPI</name>
<proteinExistence type="predicted"/>
<dbReference type="AlphaFoldDB" id="A0AAN9EB55"/>
<evidence type="ECO:0000313" key="2">
    <source>
        <dbReference type="EMBL" id="KAK7251054.1"/>
    </source>
</evidence>
<feature type="compositionally biased region" description="Basic and acidic residues" evidence="1">
    <location>
        <begin position="293"/>
        <end position="303"/>
    </location>
</feature>
<evidence type="ECO:0000256" key="1">
    <source>
        <dbReference type="SAM" id="MobiDB-lite"/>
    </source>
</evidence>
<feature type="compositionally biased region" description="Polar residues" evidence="1">
    <location>
        <begin position="105"/>
        <end position="116"/>
    </location>
</feature>
<feature type="region of interest" description="Disordered" evidence="1">
    <location>
        <begin position="1"/>
        <end position="36"/>
    </location>
</feature>
<sequence length="319" mass="34986">MAHGAALNGDEEAGGRTTQILNKESLDSGETNPLIETQDQQAVIMHDQSIMEVETSDRKIFPSADCEEPLFGPWMLVRKYNKVRGRSPAKDSNGKASSKFRGESSIKNPSSVNGSRFSSLAEANVSMQDSPVNNDNASTLPQVGPKILMNKEVKVRNSAGGKNSQQKSVTKVVGLGPKAKPSRTGPLEKGTKHISKSRTQVDQNAADAAAREEAKMAMKDKEKQMLHRMKILSKKGSNFLEQHTTQVILPNQEIINSLHNNINHVISGSSTSRPPDPSHRHRGMELDNSQSLEKGDVHMKESNDSNEDWPESHTSYPSQ</sequence>
<feature type="region of interest" description="Disordered" evidence="1">
    <location>
        <begin position="175"/>
        <end position="203"/>
    </location>
</feature>
<feature type="compositionally biased region" description="Polar residues" evidence="1">
    <location>
        <begin position="16"/>
        <end position="36"/>
    </location>
</feature>
<evidence type="ECO:0000313" key="3">
    <source>
        <dbReference type="Proteomes" id="UP001372338"/>
    </source>
</evidence>
<reference evidence="2 3" key="1">
    <citation type="submission" date="2024-01" db="EMBL/GenBank/DDBJ databases">
        <title>The genomes of 5 underutilized Papilionoideae crops provide insights into root nodulation and disease resistanc.</title>
        <authorList>
            <person name="Yuan L."/>
        </authorList>
    </citation>
    <scope>NUCLEOTIDE SEQUENCE [LARGE SCALE GENOMIC DNA]</scope>
    <source>
        <strain evidence="2">ZHUSHIDOU_FW_LH</strain>
        <tissue evidence="2">Leaf</tissue>
    </source>
</reference>